<comment type="similarity">
    <text evidence="1">Belongs to the DNA polymerase type-B-like family.</text>
</comment>
<dbReference type="Gene3D" id="1.10.1410.10">
    <property type="match status" value="1"/>
</dbReference>
<dbReference type="AlphaFoldDB" id="A0A0D2IGE0"/>
<sequence length="715" mass="80512">MGDSYRPRRGPGPDPRADRDSYYPTRHNHHSRPPWPPADANREMYYFQGNRNNDDRSDNSYRPKSRDFSARNETPRRDHFRRLPPVNKIAERPLLKLKHDEDENLALMGPNVESKFRNLDELTDSEEEAMAQSEDDLEGSERTAKRLRADSSAASTAHLPKWSNPDPYTSLPPPADQTTKRTDVLKLIRKARIGAARNSQKAANEDDFISFDVGEGDKEEDSTHSEPVMAPRALTEDKVLGKRKRGDTHGQPEAARSKNEIYADKMVRKEWAVAQGIHSTPWLTTLNSTDSPGIALHKEIIDFYDWVRPKDYEQKVRADVLERLSRDLRRLMPGELKPFGSYAVGLYLPTGDMDLVFFTRDYRPGVLPTKSDVRRPLQIFTKFLRQRNIAKPGSIVAIARAKVPIIKFVDRVSGLKVDLCFDNDSGVATIDTVQTWKKAYPVMPIIVSIVKQYLMIRGLNDVSRGGLGGFSTICLVTSFLQHLPAPKHPMNLGQVLVEFFNYYGNLFDKNSVAIRLDPPTYLDKGFFAPRSRDQTGRLTIIDPNRADNNISGGTALINDIIKCFSKSHRALLERLAAYEKRGSQDPPTSFLECLIGGNYTPYETQRKMLHDLSPTSKIQPTPSTNRGPIFGMEQGSKTNAPNGDPSSLESKPLTKGEKRAHRLKALRPELAPSIRNSISLADALKLGGYDSAEVMDKDLRIREVALQKVAAAKRK</sequence>
<dbReference type="VEuPathDB" id="FungiDB:Z518_08287"/>
<feature type="compositionally biased region" description="Basic and acidic residues" evidence="5">
    <location>
        <begin position="52"/>
        <end position="77"/>
    </location>
</feature>
<accession>A0A0D2IGE0</accession>
<dbReference type="SUPFAM" id="SSF81301">
    <property type="entry name" value="Nucleotidyltransferase"/>
    <property type="match status" value="1"/>
</dbReference>
<name>A0A0D2IGE0_9EURO</name>
<dbReference type="GO" id="GO:0043634">
    <property type="term" value="P:polyadenylation-dependent ncRNA catabolic process"/>
    <property type="evidence" value="ECO:0007669"/>
    <property type="project" value="TreeGrafter"/>
</dbReference>
<feature type="region of interest" description="Disordered" evidence="5">
    <location>
        <begin position="120"/>
        <end position="179"/>
    </location>
</feature>
<dbReference type="GO" id="GO:0003729">
    <property type="term" value="F:mRNA binding"/>
    <property type="evidence" value="ECO:0007669"/>
    <property type="project" value="TreeGrafter"/>
</dbReference>
<feature type="compositionally biased region" description="Polar residues" evidence="5">
    <location>
        <begin position="613"/>
        <end position="626"/>
    </location>
</feature>
<dbReference type="STRING" id="1442369.A0A0D2IGE0"/>
<dbReference type="GO" id="GO:0031123">
    <property type="term" value="P:RNA 3'-end processing"/>
    <property type="evidence" value="ECO:0007669"/>
    <property type="project" value="TreeGrafter"/>
</dbReference>
<evidence type="ECO:0000313" key="9">
    <source>
        <dbReference type="Proteomes" id="UP000053617"/>
    </source>
</evidence>
<dbReference type="Pfam" id="PF22600">
    <property type="entry name" value="MTPAP-like_central"/>
    <property type="match status" value="1"/>
</dbReference>
<feature type="compositionally biased region" description="Acidic residues" evidence="5">
    <location>
        <begin position="121"/>
        <end position="138"/>
    </location>
</feature>
<evidence type="ECO:0000259" key="6">
    <source>
        <dbReference type="Pfam" id="PF03828"/>
    </source>
</evidence>
<gene>
    <name evidence="8" type="ORF">Z518_08287</name>
</gene>
<evidence type="ECO:0000256" key="2">
    <source>
        <dbReference type="ARBA" id="ARBA00012388"/>
    </source>
</evidence>
<feature type="domain" description="Poly(A) RNA polymerase mitochondrial-like central palm" evidence="7">
    <location>
        <begin position="296"/>
        <end position="436"/>
    </location>
</feature>
<dbReference type="InterPro" id="IPR002058">
    <property type="entry name" value="PAP_assoc"/>
</dbReference>
<dbReference type="Pfam" id="PF03828">
    <property type="entry name" value="PAP_assoc"/>
    <property type="match status" value="1"/>
</dbReference>
<dbReference type="Gene3D" id="3.30.460.10">
    <property type="entry name" value="Beta Polymerase, domain 2"/>
    <property type="match status" value="1"/>
</dbReference>
<evidence type="ECO:0000313" key="8">
    <source>
        <dbReference type="EMBL" id="KIX02346.1"/>
    </source>
</evidence>
<feature type="compositionally biased region" description="Polar residues" evidence="5">
    <location>
        <begin position="635"/>
        <end position="649"/>
    </location>
</feature>
<dbReference type="InterPro" id="IPR045862">
    <property type="entry name" value="Trf4-like"/>
</dbReference>
<evidence type="ECO:0000256" key="4">
    <source>
        <dbReference type="ARBA" id="ARBA00022842"/>
    </source>
</evidence>
<dbReference type="PANTHER" id="PTHR23092:SF15">
    <property type="entry name" value="INACTIVE NON-CANONICAL POLY(A) RNA POLYMERASE PROTEIN TRF4-2-RELATED"/>
    <property type="match status" value="1"/>
</dbReference>
<protein>
    <recommendedName>
        <fullName evidence="2">polynucleotide adenylyltransferase</fullName>
        <ecNumber evidence="2">2.7.7.19</ecNumber>
    </recommendedName>
</protein>
<dbReference type="GO" id="GO:0031499">
    <property type="term" value="C:TRAMP complex"/>
    <property type="evidence" value="ECO:0007669"/>
    <property type="project" value="TreeGrafter"/>
</dbReference>
<keyword evidence="4" id="KW-0460">Magnesium</keyword>
<dbReference type="InterPro" id="IPR054708">
    <property type="entry name" value="MTPAP-like_central"/>
</dbReference>
<feature type="domain" description="PAP-associated" evidence="6">
    <location>
        <begin position="491"/>
        <end position="548"/>
    </location>
</feature>
<evidence type="ECO:0000259" key="7">
    <source>
        <dbReference type="Pfam" id="PF22600"/>
    </source>
</evidence>
<dbReference type="HOGENOM" id="CLU_013572_2_1_1"/>
<dbReference type="GO" id="GO:0005730">
    <property type="term" value="C:nucleolus"/>
    <property type="evidence" value="ECO:0007669"/>
    <property type="project" value="TreeGrafter"/>
</dbReference>
<evidence type="ECO:0000256" key="1">
    <source>
        <dbReference type="ARBA" id="ARBA00008593"/>
    </source>
</evidence>
<proteinExistence type="inferred from homology"/>
<organism evidence="8 9">
    <name type="scientific">Rhinocladiella mackenziei CBS 650.93</name>
    <dbReference type="NCBI Taxonomy" id="1442369"/>
    <lineage>
        <taxon>Eukaryota</taxon>
        <taxon>Fungi</taxon>
        <taxon>Dikarya</taxon>
        <taxon>Ascomycota</taxon>
        <taxon>Pezizomycotina</taxon>
        <taxon>Eurotiomycetes</taxon>
        <taxon>Chaetothyriomycetidae</taxon>
        <taxon>Chaetothyriales</taxon>
        <taxon>Herpotrichiellaceae</taxon>
        <taxon>Rhinocladiella</taxon>
    </lineage>
</organism>
<dbReference type="InterPro" id="IPR043519">
    <property type="entry name" value="NT_sf"/>
</dbReference>
<dbReference type="EMBL" id="KN847480">
    <property type="protein sequence ID" value="KIX02346.1"/>
    <property type="molecule type" value="Genomic_DNA"/>
</dbReference>
<reference evidence="8 9" key="1">
    <citation type="submission" date="2015-01" db="EMBL/GenBank/DDBJ databases">
        <title>The Genome Sequence of Rhinocladiella mackenzie CBS 650.93.</title>
        <authorList>
            <consortium name="The Broad Institute Genomics Platform"/>
            <person name="Cuomo C."/>
            <person name="de Hoog S."/>
            <person name="Gorbushina A."/>
            <person name="Stielow B."/>
            <person name="Teixiera M."/>
            <person name="Abouelleil A."/>
            <person name="Chapman S.B."/>
            <person name="Priest M."/>
            <person name="Young S.K."/>
            <person name="Wortman J."/>
            <person name="Nusbaum C."/>
            <person name="Birren B."/>
        </authorList>
    </citation>
    <scope>NUCLEOTIDE SEQUENCE [LARGE SCALE GENOMIC DNA]</scope>
    <source>
        <strain evidence="8 9">CBS 650.93</strain>
    </source>
</reference>
<dbReference type="EC" id="2.7.7.19" evidence="2"/>
<feature type="compositionally biased region" description="Basic and acidic residues" evidence="5">
    <location>
        <begin position="89"/>
        <end position="98"/>
    </location>
</feature>
<dbReference type="GO" id="GO:0010605">
    <property type="term" value="P:negative regulation of macromolecule metabolic process"/>
    <property type="evidence" value="ECO:0007669"/>
    <property type="project" value="UniProtKB-ARBA"/>
</dbReference>
<feature type="region of interest" description="Disordered" evidence="5">
    <location>
        <begin position="1"/>
        <end position="98"/>
    </location>
</feature>
<dbReference type="Proteomes" id="UP000053617">
    <property type="component" value="Unassembled WGS sequence"/>
</dbReference>
<dbReference type="GeneID" id="25296358"/>
<dbReference type="SUPFAM" id="SSF81631">
    <property type="entry name" value="PAP/OAS1 substrate-binding domain"/>
    <property type="match status" value="1"/>
</dbReference>
<dbReference type="PANTHER" id="PTHR23092">
    <property type="entry name" value="POLY(A) RNA POLYMERASE"/>
    <property type="match status" value="1"/>
</dbReference>
<keyword evidence="3" id="KW-0479">Metal-binding</keyword>
<evidence type="ECO:0000256" key="3">
    <source>
        <dbReference type="ARBA" id="ARBA00022723"/>
    </source>
</evidence>
<evidence type="ECO:0000256" key="5">
    <source>
        <dbReference type="SAM" id="MobiDB-lite"/>
    </source>
</evidence>
<dbReference type="GO" id="GO:1990817">
    <property type="term" value="F:poly(A) RNA polymerase activity"/>
    <property type="evidence" value="ECO:0007669"/>
    <property type="project" value="UniProtKB-EC"/>
</dbReference>
<dbReference type="CDD" id="cd05402">
    <property type="entry name" value="NT_PAP_TUTase"/>
    <property type="match status" value="1"/>
</dbReference>
<feature type="compositionally biased region" description="Basic and acidic residues" evidence="5">
    <location>
        <begin position="139"/>
        <end position="149"/>
    </location>
</feature>
<dbReference type="GO" id="GO:0046872">
    <property type="term" value="F:metal ion binding"/>
    <property type="evidence" value="ECO:0007669"/>
    <property type="project" value="UniProtKB-KW"/>
</dbReference>
<keyword evidence="9" id="KW-1185">Reference proteome</keyword>
<feature type="region of interest" description="Disordered" evidence="5">
    <location>
        <begin position="214"/>
        <end position="234"/>
    </location>
</feature>
<dbReference type="RefSeq" id="XP_013269482.1">
    <property type="nucleotide sequence ID" value="XM_013414028.1"/>
</dbReference>
<dbReference type="OrthoDB" id="273917at2759"/>
<feature type="region of interest" description="Disordered" evidence="5">
    <location>
        <begin position="613"/>
        <end position="658"/>
    </location>
</feature>